<dbReference type="EMBL" id="JADNYJ010000489">
    <property type="protein sequence ID" value="KAF8869123.1"/>
    <property type="molecule type" value="Genomic_DNA"/>
</dbReference>
<protein>
    <submittedName>
        <fullName evidence="2">Uncharacterized protein</fullName>
    </submittedName>
</protein>
<feature type="compositionally biased region" description="Low complexity" evidence="1">
    <location>
        <begin position="305"/>
        <end position="317"/>
    </location>
</feature>
<evidence type="ECO:0000313" key="2">
    <source>
        <dbReference type="EMBL" id="KAF8869123.1"/>
    </source>
</evidence>
<dbReference type="AlphaFoldDB" id="A0A9P5N8J5"/>
<accession>A0A9P5N8J5</accession>
<feature type="compositionally biased region" description="Polar residues" evidence="1">
    <location>
        <begin position="290"/>
        <end position="304"/>
    </location>
</feature>
<organism evidence="2 3">
    <name type="scientific">Gymnopilus junonius</name>
    <name type="common">Spectacular rustgill mushroom</name>
    <name type="synonym">Gymnopilus spectabilis subsp. junonius</name>
    <dbReference type="NCBI Taxonomy" id="109634"/>
    <lineage>
        <taxon>Eukaryota</taxon>
        <taxon>Fungi</taxon>
        <taxon>Dikarya</taxon>
        <taxon>Basidiomycota</taxon>
        <taxon>Agaricomycotina</taxon>
        <taxon>Agaricomycetes</taxon>
        <taxon>Agaricomycetidae</taxon>
        <taxon>Agaricales</taxon>
        <taxon>Agaricineae</taxon>
        <taxon>Hymenogastraceae</taxon>
        <taxon>Gymnopilus</taxon>
    </lineage>
</organism>
<reference evidence="2" key="1">
    <citation type="submission" date="2020-11" db="EMBL/GenBank/DDBJ databases">
        <authorList>
            <consortium name="DOE Joint Genome Institute"/>
            <person name="Ahrendt S."/>
            <person name="Riley R."/>
            <person name="Andreopoulos W."/>
            <person name="LaButti K."/>
            <person name="Pangilinan J."/>
            <person name="Ruiz-duenas F.J."/>
            <person name="Barrasa J.M."/>
            <person name="Sanchez-Garcia M."/>
            <person name="Camarero S."/>
            <person name="Miyauchi S."/>
            <person name="Serrano A."/>
            <person name="Linde D."/>
            <person name="Babiker R."/>
            <person name="Drula E."/>
            <person name="Ayuso-Fernandez I."/>
            <person name="Pacheco R."/>
            <person name="Padilla G."/>
            <person name="Ferreira P."/>
            <person name="Barriuso J."/>
            <person name="Kellner H."/>
            <person name="Castanera R."/>
            <person name="Alfaro M."/>
            <person name="Ramirez L."/>
            <person name="Pisabarro A.G."/>
            <person name="Kuo A."/>
            <person name="Tritt A."/>
            <person name="Lipzen A."/>
            <person name="He G."/>
            <person name="Yan M."/>
            <person name="Ng V."/>
            <person name="Cullen D."/>
            <person name="Martin F."/>
            <person name="Rosso M.-N."/>
            <person name="Henrissat B."/>
            <person name="Hibbett D."/>
            <person name="Martinez A.T."/>
            <person name="Grigoriev I.V."/>
        </authorList>
    </citation>
    <scope>NUCLEOTIDE SEQUENCE</scope>
    <source>
        <strain evidence="2">AH 44721</strain>
    </source>
</reference>
<feature type="region of interest" description="Disordered" evidence="1">
    <location>
        <begin position="281"/>
        <end position="330"/>
    </location>
</feature>
<proteinExistence type="predicted"/>
<keyword evidence="3" id="KW-1185">Reference proteome</keyword>
<evidence type="ECO:0000313" key="3">
    <source>
        <dbReference type="Proteomes" id="UP000724874"/>
    </source>
</evidence>
<sequence>MAPATVKHLVIKYCPMLTASELTSKALNDLADAHNEFFIAKEVDEADRVKKILGGFKNVHIQDWISCKRDCLLKLLYDDFIAEVHKNYLSANWKEHAHAKVLSCKMSTSDKFWDWCQQVCTLNIVLHRTTSYLDDAALHNQLEAALEENLYNYCLSEKINCITTLKDWIKHILKSIQSLQTTLSRACLNKVLLEETANLCNAKCPTLTNNSHNVNTAAFSSSSLQYCFLLDPEKQKLLIFYNECFKCCHFYQNHRGADCPNGFPDGAKYKKITAQCDAAGNPRCKAENSARMSSRSAQPAQSTQSSKASKGKAIAAITNGAEANDSSDDK</sequence>
<gene>
    <name evidence="2" type="ORF">CPB84DRAFT_1694756</name>
</gene>
<comment type="caution">
    <text evidence="2">The sequence shown here is derived from an EMBL/GenBank/DDBJ whole genome shotgun (WGS) entry which is preliminary data.</text>
</comment>
<evidence type="ECO:0000256" key="1">
    <source>
        <dbReference type="SAM" id="MobiDB-lite"/>
    </source>
</evidence>
<dbReference type="OrthoDB" id="2369050at2759"/>
<name>A0A9P5N8J5_GYMJU</name>
<dbReference type="Proteomes" id="UP000724874">
    <property type="component" value="Unassembled WGS sequence"/>
</dbReference>